<protein>
    <submittedName>
        <fullName evidence="1">Uncharacterized protein</fullName>
    </submittedName>
</protein>
<accession>A0AAD4VAM6</accession>
<comment type="caution">
    <text evidence="1">The sequence shown here is derived from an EMBL/GenBank/DDBJ whole genome shotgun (WGS) entry which is preliminary data.</text>
</comment>
<gene>
    <name evidence="1" type="ORF">L3X38_040652</name>
</gene>
<reference evidence="1 2" key="1">
    <citation type="journal article" date="2022" name="G3 (Bethesda)">
        <title>Whole-genome sequence and methylome profiling of the almond [Prunus dulcis (Mill.) D.A. Webb] cultivar 'Nonpareil'.</title>
        <authorList>
            <person name="D'Amico-Willman K.M."/>
            <person name="Ouma W.Z."/>
            <person name="Meulia T."/>
            <person name="Sideli G.M."/>
            <person name="Gradziel T.M."/>
            <person name="Fresnedo-Ramirez J."/>
        </authorList>
    </citation>
    <scope>NUCLEOTIDE SEQUENCE [LARGE SCALE GENOMIC DNA]</scope>
    <source>
        <strain evidence="1">Clone GOH B32 T37-40</strain>
    </source>
</reference>
<keyword evidence="2" id="KW-1185">Reference proteome</keyword>
<sequence length="111" mass="12676">MKVDVEQFPPTVSTCSKLIFNPKRLDKAEIYGLRSDRQGPRKGLGESVDHIYYCFRSTGERLLEYWADDSLLPNSPINLIEFQHESDDDDVLAIDDLHPAPTKMEDSHPEA</sequence>
<dbReference type="EMBL" id="JAJFAZ020000007">
    <property type="protein sequence ID" value="KAI5320944.1"/>
    <property type="molecule type" value="Genomic_DNA"/>
</dbReference>
<evidence type="ECO:0000313" key="1">
    <source>
        <dbReference type="EMBL" id="KAI5320944.1"/>
    </source>
</evidence>
<proteinExistence type="predicted"/>
<dbReference type="Proteomes" id="UP001054821">
    <property type="component" value="Chromosome 7"/>
</dbReference>
<evidence type="ECO:0000313" key="2">
    <source>
        <dbReference type="Proteomes" id="UP001054821"/>
    </source>
</evidence>
<name>A0AAD4VAM6_PRUDU</name>
<dbReference type="AlphaFoldDB" id="A0AAD4VAM6"/>
<organism evidence="1 2">
    <name type="scientific">Prunus dulcis</name>
    <name type="common">Almond</name>
    <name type="synonym">Amygdalus dulcis</name>
    <dbReference type="NCBI Taxonomy" id="3755"/>
    <lineage>
        <taxon>Eukaryota</taxon>
        <taxon>Viridiplantae</taxon>
        <taxon>Streptophyta</taxon>
        <taxon>Embryophyta</taxon>
        <taxon>Tracheophyta</taxon>
        <taxon>Spermatophyta</taxon>
        <taxon>Magnoliopsida</taxon>
        <taxon>eudicotyledons</taxon>
        <taxon>Gunneridae</taxon>
        <taxon>Pentapetalae</taxon>
        <taxon>rosids</taxon>
        <taxon>fabids</taxon>
        <taxon>Rosales</taxon>
        <taxon>Rosaceae</taxon>
        <taxon>Amygdaloideae</taxon>
        <taxon>Amygdaleae</taxon>
        <taxon>Prunus</taxon>
    </lineage>
</organism>